<organism evidence="16 17">
    <name type="scientific">Thermophilibacter immobilis</name>
    <dbReference type="NCBI Taxonomy" id="2779519"/>
    <lineage>
        <taxon>Bacteria</taxon>
        <taxon>Bacillati</taxon>
        <taxon>Actinomycetota</taxon>
        <taxon>Coriobacteriia</taxon>
        <taxon>Coriobacteriales</taxon>
        <taxon>Atopobiaceae</taxon>
        <taxon>Thermophilibacter</taxon>
    </lineage>
</organism>
<dbReference type="Gene3D" id="2.70.150.10">
    <property type="entry name" value="Calcium-transporting ATPase, cytoplasmic transduction domain A"/>
    <property type="match status" value="1"/>
</dbReference>
<keyword evidence="8" id="KW-0460">Magnesium</keyword>
<evidence type="ECO:0000256" key="4">
    <source>
        <dbReference type="ARBA" id="ARBA00022692"/>
    </source>
</evidence>
<dbReference type="Gene3D" id="3.40.1110.10">
    <property type="entry name" value="Calcium-transporting ATPase, cytoplasmic domain N"/>
    <property type="match status" value="1"/>
</dbReference>
<reference evidence="16 17" key="1">
    <citation type="submission" date="2020-10" db="EMBL/GenBank/DDBJ databases">
        <title>Olsenella immobilis sp.nov., isolated from the mud in a fermentation cellar used for the production of Chinese strong-flavoured liquor.</title>
        <authorList>
            <person name="Lu L."/>
        </authorList>
    </citation>
    <scope>NUCLEOTIDE SEQUENCE [LARGE SCALE GENOMIC DNA]</scope>
    <source>
        <strain evidence="16 17">LZLJ-2</strain>
    </source>
</reference>
<evidence type="ECO:0000256" key="8">
    <source>
        <dbReference type="ARBA" id="ARBA00022842"/>
    </source>
</evidence>
<dbReference type="AlphaFoldDB" id="A0A7S7RUT6"/>
<dbReference type="EMBL" id="CP063767">
    <property type="protein sequence ID" value="QOY60945.1"/>
    <property type="molecule type" value="Genomic_DNA"/>
</dbReference>
<feature type="transmembrane region" description="Helical" evidence="14">
    <location>
        <begin position="672"/>
        <end position="692"/>
    </location>
</feature>
<evidence type="ECO:0000256" key="14">
    <source>
        <dbReference type="SAM" id="Phobius"/>
    </source>
</evidence>
<dbReference type="Proteomes" id="UP000593735">
    <property type="component" value="Chromosome"/>
</dbReference>
<evidence type="ECO:0000256" key="13">
    <source>
        <dbReference type="ARBA" id="ARBA00069458"/>
    </source>
</evidence>
<feature type="transmembrane region" description="Helical" evidence="14">
    <location>
        <begin position="739"/>
        <end position="767"/>
    </location>
</feature>
<keyword evidence="9" id="KW-1278">Translocase</keyword>
<evidence type="ECO:0000256" key="3">
    <source>
        <dbReference type="ARBA" id="ARBA00022475"/>
    </source>
</evidence>
<dbReference type="SFLD" id="SFLDS00003">
    <property type="entry name" value="Haloacid_Dehalogenase"/>
    <property type="match status" value="1"/>
</dbReference>
<evidence type="ECO:0000256" key="9">
    <source>
        <dbReference type="ARBA" id="ARBA00022967"/>
    </source>
</evidence>
<keyword evidence="4 14" id="KW-0812">Transmembrane</keyword>
<dbReference type="PANTHER" id="PTHR24093:SF506">
    <property type="entry name" value="CATION-TRANSPORTING ATPASE PMA1"/>
    <property type="match status" value="1"/>
</dbReference>
<dbReference type="GO" id="GO:0005524">
    <property type="term" value="F:ATP binding"/>
    <property type="evidence" value="ECO:0007669"/>
    <property type="project" value="UniProtKB-KW"/>
</dbReference>
<dbReference type="InterPro" id="IPR001757">
    <property type="entry name" value="P_typ_ATPase"/>
</dbReference>
<dbReference type="SUPFAM" id="SSF56784">
    <property type="entry name" value="HAD-like"/>
    <property type="match status" value="1"/>
</dbReference>
<keyword evidence="5" id="KW-0479">Metal-binding</keyword>
<dbReference type="Pfam" id="PF08282">
    <property type="entry name" value="Hydrolase_3"/>
    <property type="match status" value="1"/>
</dbReference>
<dbReference type="PANTHER" id="PTHR24093">
    <property type="entry name" value="CATION TRANSPORTING ATPASE"/>
    <property type="match status" value="1"/>
</dbReference>
<gene>
    <name evidence="16" type="ORF">INP52_01660</name>
</gene>
<dbReference type="InterPro" id="IPR023298">
    <property type="entry name" value="ATPase_P-typ_TM_dom_sf"/>
</dbReference>
<dbReference type="SUPFAM" id="SSF81660">
    <property type="entry name" value="Metal cation-transporting ATPase, ATP-binding domain N"/>
    <property type="match status" value="1"/>
</dbReference>
<dbReference type="FunFam" id="3.40.50.1000:FF:000001">
    <property type="entry name" value="Phospholipid-transporting ATPase IC"/>
    <property type="match status" value="1"/>
</dbReference>
<dbReference type="Pfam" id="PF00689">
    <property type="entry name" value="Cation_ATPase_C"/>
    <property type="match status" value="1"/>
</dbReference>
<dbReference type="NCBIfam" id="TIGR01494">
    <property type="entry name" value="ATPase_P-type"/>
    <property type="match status" value="2"/>
</dbReference>
<keyword evidence="10 14" id="KW-1133">Transmembrane helix</keyword>
<dbReference type="SMART" id="SM00831">
    <property type="entry name" value="Cation_ATPase_N"/>
    <property type="match status" value="1"/>
</dbReference>
<evidence type="ECO:0000259" key="15">
    <source>
        <dbReference type="SMART" id="SM00831"/>
    </source>
</evidence>
<comment type="subcellular location">
    <subcellularLocation>
        <location evidence="1">Cell membrane</location>
        <topology evidence="1">Multi-pass membrane protein</topology>
    </subcellularLocation>
</comment>
<dbReference type="GO" id="GO:0140352">
    <property type="term" value="P:export from cell"/>
    <property type="evidence" value="ECO:0007669"/>
    <property type="project" value="UniProtKB-ARBA"/>
</dbReference>
<dbReference type="InterPro" id="IPR059000">
    <property type="entry name" value="ATPase_P-type_domA"/>
</dbReference>
<dbReference type="InterPro" id="IPR044492">
    <property type="entry name" value="P_typ_ATPase_HD_dom"/>
</dbReference>
<sequence>MKYWNVSVEKALEELDTRVKEGLSVQEARRRLDEHGANAYQQAKPESVASMVLRQFKDVANIILLVAAALSLALAVREGHGYLEPLVIFAIIVLNMTLAVTQERGAERALEALQNLNSPSCLVLRGGARLEIDTADVVCGDVLLLKTGDFVAADARLVEAIGLSVDESSLTGESEPVEKDASVLIEDDVPIGDRLNMVFSGCLVTAGNAKAVICATGMQTEMGKIAGYLNNTQKLQTPLQRRLNRVSRTLSAIAAAAAAALLAGGLRQGEEFWAMVLAAVSLGVAAVPETLQLIVTLTLTQGIKNMAGKRALIRKLPAVETLGSTSVICSDKTGTLTQNCMSVQRAWVSGSAPVAVSEEAVAGPVCELIHKLSLASNATLEPDGEGGERIVGDATESAILRLLLSSGEACGQLEERMPRVGEVPFSSARKMMTSVHALPEGGYLVLTKGAFDRIPFAAVDEATLAERRAMHDAFAGDALRVIALGSRRVEGLPQSGNLEELEGDLTFEGIIGLIDPPRPEAAKAIQTARRAGIRTVMITGDHAATAAAIARQIGLIGDGGTVITGRQLQAMSDEELVDNVRDYSVYARVSPEDKIRIVEAWQERGEVVAMTGDGVNDAPALKAADVGVAMGQAGTEVAKAAADMVLIDDNFATIVEAVREGRNVFSNIKRTIYFLLVCNLSEIVVMLGAQLAGWGMPLTPVMLLLINVLGDGVPGLRLAQDVSDGRIMGRKPIGRQESFFAGGLVRVIAQQTLAFTVVSMLAFWLGAFVWLPGGAGPSLLVGRTMCFLVVAFTSVLHIFTVRSRASVFKRTVRDNLPLVWSAVGIIAVLSVLALVAPLGAIFGLVPLGPASWACVFGLSLVPTLVAEVVKLWDNRSESEHYRRLLLRHRNVGEE</sequence>
<evidence type="ECO:0000256" key="7">
    <source>
        <dbReference type="ARBA" id="ARBA00022840"/>
    </source>
</evidence>
<dbReference type="InterPro" id="IPR023299">
    <property type="entry name" value="ATPase_P-typ_cyto_dom_N"/>
</dbReference>
<protein>
    <recommendedName>
        <fullName evidence="13">Probable cation-transporting ATPase F</fullName>
    </recommendedName>
</protein>
<dbReference type="PRINTS" id="PR00120">
    <property type="entry name" value="HATPASE"/>
</dbReference>
<dbReference type="Pfam" id="PF00690">
    <property type="entry name" value="Cation_ATPase_N"/>
    <property type="match status" value="1"/>
</dbReference>
<keyword evidence="3" id="KW-1003">Cell membrane</keyword>
<dbReference type="InterPro" id="IPR036412">
    <property type="entry name" value="HAD-like_sf"/>
</dbReference>
<dbReference type="InterPro" id="IPR004014">
    <property type="entry name" value="ATPase_P-typ_cation-transptr_N"/>
</dbReference>
<dbReference type="PRINTS" id="PR00119">
    <property type="entry name" value="CATATPASE"/>
</dbReference>
<evidence type="ECO:0000256" key="2">
    <source>
        <dbReference type="ARBA" id="ARBA00005675"/>
    </source>
</evidence>
<dbReference type="SFLD" id="SFLDF00027">
    <property type="entry name" value="p-type_atpase"/>
    <property type="match status" value="1"/>
</dbReference>
<dbReference type="InterPro" id="IPR006068">
    <property type="entry name" value="ATPase_P-typ_cation-transptr_C"/>
</dbReference>
<feature type="transmembrane region" description="Helical" evidence="14">
    <location>
        <begin position="82"/>
        <end position="100"/>
    </location>
</feature>
<dbReference type="SFLD" id="SFLDG00002">
    <property type="entry name" value="C1.7:_P-type_atpase_like"/>
    <property type="match status" value="1"/>
</dbReference>
<comment type="similarity">
    <text evidence="2">Belongs to the cation transport ATPase (P-type) (TC 3.A.3) family. Type IIA subfamily.</text>
</comment>
<keyword evidence="6" id="KW-0547">Nucleotide-binding</keyword>
<evidence type="ECO:0000256" key="6">
    <source>
        <dbReference type="ARBA" id="ARBA00022741"/>
    </source>
</evidence>
<dbReference type="InterPro" id="IPR023214">
    <property type="entry name" value="HAD_sf"/>
</dbReference>
<evidence type="ECO:0000256" key="12">
    <source>
        <dbReference type="ARBA" id="ARBA00049360"/>
    </source>
</evidence>
<dbReference type="PROSITE" id="PS00154">
    <property type="entry name" value="ATPASE_E1_E2"/>
    <property type="match status" value="1"/>
</dbReference>
<evidence type="ECO:0000256" key="1">
    <source>
        <dbReference type="ARBA" id="ARBA00004651"/>
    </source>
</evidence>
<feature type="transmembrane region" description="Helical" evidence="14">
    <location>
        <begin position="779"/>
        <end position="799"/>
    </location>
</feature>
<dbReference type="KEGG" id="tio:INP52_01660"/>
<dbReference type="GO" id="GO:0016887">
    <property type="term" value="F:ATP hydrolysis activity"/>
    <property type="evidence" value="ECO:0007669"/>
    <property type="project" value="InterPro"/>
</dbReference>
<dbReference type="Gene3D" id="3.40.50.1000">
    <property type="entry name" value="HAD superfamily/HAD-like"/>
    <property type="match status" value="1"/>
</dbReference>
<feature type="transmembrane region" description="Helical" evidence="14">
    <location>
        <begin position="272"/>
        <end position="300"/>
    </location>
</feature>
<dbReference type="SUPFAM" id="SSF81653">
    <property type="entry name" value="Calcium ATPase, transduction domain A"/>
    <property type="match status" value="1"/>
</dbReference>
<dbReference type="Gene3D" id="1.20.1110.10">
    <property type="entry name" value="Calcium-transporting ATPase, transmembrane domain"/>
    <property type="match status" value="1"/>
</dbReference>
<feature type="transmembrane region" description="Helical" evidence="14">
    <location>
        <begin position="850"/>
        <end position="872"/>
    </location>
</feature>
<feature type="transmembrane region" description="Helical" evidence="14">
    <location>
        <begin position="59"/>
        <end position="76"/>
    </location>
</feature>
<feature type="transmembrane region" description="Helical" evidence="14">
    <location>
        <begin position="249"/>
        <end position="266"/>
    </location>
</feature>
<dbReference type="Pfam" id="PF00122">
    <property type="entry name" value="E1-E2_ATPase"/>
    <property type="match status" value="1"/>
</dbReference>
<feature type="transmembrane region" description="Helical" evidence="14">
    <location>
        <begin position="698"/>
        <end position="719"/>
    </location>
</feature>
<dbReference type="RefSeq" id="WP_194371838.1">
    <property type="nucleotide sequence ID" value="NZ_CP063767.1"/>
</dbReference>
<evidence type="ECO:0000313" key="17">
    <source>
        <dbReference type="Proteomes" id="UP000593735"/>
    </source>
</evidence>
<evidence type="ECO:0000256" key="10">
    <source>
        <dbReference type="ARBA" id="ARBA00022989"/>
    </source>
</evidence>
<evidence type="ECO:0000256" key="11">
    <source>
        <dbReference type="ARBA" id="ARBA00023136"/>
    </source>
</evidence>
<evidence type="ECO:0000313" key="16">
    <source>
        <dbReference type="EMBL" id="QOY60945.1"/>
    </source>
</evidence>
<feature type="transmembrane region" description="Helical" evidence="14">
    <location>
        <begin position="819"/>
        <end position="844"/>
    </location>
</feature>
<feature type="domain" description="Cation-transporting P-type ATPase N-terminal" evidence="15">
    <location>
        <begin position="2"/>
        <end position="76"/>
    </location>
</feature>
<comment type="catalytic activity">
    <reaction evidence="12">
        <text>ATP + H2O = ADP + phosphate + H(+)</text>
        <dbReference type="Rhea" id="RHEA:13065"/>
        <dbReference type="ChEBI" id="CHEBI:15377"/>
        <dbReference type="ChEBI" id="CHEBI:15378"/>
        <dbReference type="ChEBI" id="CHEBI:30616"/>
        <dbReference type="ChEBI" id="CHEBI:43474"/>
        <dbReference type="ChEBI" id="CHEBI:456216"/>
    </reaction>
</comment>
<evidence type="ECO:0000256" key="5">
    <source>
        <dbReference type="ARBA" id="ARBA00022723"/>
    </source>
</evidence>
<accession>A0A7S7RUT6</accession>
<dbReference type="GO" id="GO:0005388">
    <property type="term" value="F:P-type calcium transporter activity"/>
    <property type="evidence" value="ECO:0007669"/>
    <property type="project" value="TreeGrafter"/>
</dbReference>
<dbReference type="InterPro" id="IPR018303">
    <property type="entry name" value="ATPase_P-typ_P_site"/>
</dbReference>
<dbReference type="InterPro" id="IPR008250">
    <property type="entry name" value="ATPase_P-typ_transduc_dom_A_sf"/>
</dbReference>
<dbReference type="SUPFAM" id="SSF81665">
    <property type="entry name" value="Calcium ATPase, transmembrane domain M"/>
    <property type="match status" value="1"/>
</dbReference>
<name>A0A7S7RUT6_9ACTN</name>
<dbReference type="GO" id="GO:0046872">
    <property type="term" value="F:metal ion binding"/>
    <property type="evidence" value="ECO:0007669"/>
    <property type="project" value="UniProtKB-KW"/>
</dbReference>
<keyword evidence="17" id="KW-1185">Reference proteome</keyword>
<proteinExistence type="inferred from homology"/>
<dbReference type="GO" id="GO:0005886">
    <property type="term" value="C:plasma membrane"/>
    <property type="evidence" value="ECO:0007669"/>
    <property type="project" value="UniProtKB-SubCell"/>
</dbReference>
<dbReference type="FunFam" id="2.70.150.10:FF:000016">
    <property type="entry name" value="Calcium-transporting P-type ATPase putative"/>
    <property type="match status" value="1"/>
</dbReference>
<dbReference type="Pfam" id="PF13246">
    <property type="entry name" value="Cation_ATPase"/>
    <property type="match status" value="1"/>
</dbReference>
<keyword evidence="7" id="KW-0067">ATP-binding</keyword>
<keyword evidence="11 14" id="KW-0472">Membrane</keyword>
<dbReference type="FunFam" id="3.40.50.1000:FF:000028">
    <property type="entry name" value="Calcium-transporting P-type ATPase, putative"/>
    <property type="match status" value="1"/>
</dbReference>